<evidence type="ECO:0000313" key="4">
    <source>
        <dbReference type="EMBL" id="MFC3052274.1"/>
    </source>
</evidence>
<comment type="caution">
    <text evidence="4">The sequence shown here is derived from an EMBL/GenBank/DDBJ whole genome shotgun (WGS) entry which is preliminary data.</text>
</comment>
<evidence type="ECO:0000256" key="3">
    <source>
        <dbReference type="SAM" id="Phobius"/>
    </source>
</evidence>
<gene>
    <name evidence="4" type="primary">yidD</name>
    <name evidence="4" type="ORF">ACFOKA_10195</name>
</gene>
<feature type="region of interest" description="Disordered" evidence="2">
    <location>
        <begin position="85"/>
        <end position="114"/>
    </location>
</feature>
<comment type="subcellular location">
    <subcellularLocation>
        <location evidence="1">Cell membrane</location>
        <topology evidence="1">Peripheral membrane protein</topology>
        <orientation evidence="1">Cytoplasmic side</orientation>
    </subcellularLocation>
</comment>
<dbReference type="EMBL" id="JBHRSL010000010">
    <property type="protein sequence ID" value="MFC3052274.1"/>
    <property type="molecule type" value="Genomic_DNA"/>
</dbReference>
<proteinExistence type="inferred from homology"/>
<dbReference type="PANTHER" id="PTHR33383:SF1">
    <property type="entry name" value="MEMBRANE PROTEIN INSERTION EFFICIENCY FACTOR-RELATED"/>
    <property type="match status" value="1"/>
</dbReference>
<dbReference type="PANTHER" id="PTHR33383">
    <property type="entry name" value="MEMBRANE PROTEIN INSERTION EFFICIENCY FACTOR-RELATED"/>
    <property type="match status" value="1"/>
</dbReference>
<dbReference type="NCBIfam" id="TIGR00278">
    <property type="entry name" value="membrane protein insertion efficiency factor YidD"/>
    <property type="match status" value="1"/>
</dbReference>
<dbReference type="RefSeq" id="WP_194214049.1">
    <property type="nucleotide sequence ID" value="NZ_CP061205.1"/>
</dbReference>
<accession>A0ABV7D6F8</accession>
<keyword evidence="5" id="KW-1185">Reference proteome</keyword>
<feature type="compositionally biased region" description="Polar residues" evidence="2">
    <location>
        <begin position="97"/>
        <end position="107"/>
    </location>
</feature>
<keyword evidence="1 3" id="KW-0472">Membrane</keyword>
<name>A0ABV7D6F8_9PROT</name>
<dbReference type="HAMAP" id="MF_00386">
    <property type="entry name" value="UPF0161_YidD"/>
    <property type="match status" value="1"/>
</dbReference>
<evidence type="ECO:0000256" key="1">
    <source>
        <dbReference type="HAMAP-Rule" id="MF_00386"/>
    </source>
</evidence>
<keyword evidence="3" id="KW-1133">Transmembrane helix</keyword>
<dbReference type="Pfam" id="PF01809">
    <property type="entry name" value="YidD"/>
    <property type="match status" value="1"/>
</dbReference>
<organism evidence="4 5">
    <name type="scientific">Kordiimonas pumila</name>
    <dbReference type="NCBI Taxonomy" id="2161677"/>
    <lineage>
        <taxon>Bacteria</taxon>
        <taxon>Pseudomonadati</taxon>
        <taxon>Pseudomonadota</taxon>
        <taxon>Alphaproteobacteria</taxon>
        <taxon>Kordiimonadales</taxon>
        <taxon>Kordiimonadaceae</taxon>
        <taxon>Kordiimonas</taxon>
    </lineage>
</organism>
<protein>
    <recommendedName>
        <fullName evidence="1">Putative membrane protein insertion efficiency factor</fullName>
    </recommendedName>
</protein>
<evidence type="ECO:0000256" key="2">
    <source>
        <dbReference type="SAM" id="MobiDB-lite"/>
    </source>
</evidence>
<dbReference type="SMART" id="SM01234">
    <property type="entry name" value="Haemolytic"/>
    <property type="match status" value="1"/>
</dbReference>
<evidence type="ECO:0000313" key="5">
    <source>
        <dbReference type="Proteomes" id="UP001595444"/>
    </source>
</evidence>
<reference evidence="5" key="1">
    <citation type="journal article" date="2019" name="Int. J. Syst. Evol. Microbiol.">
        <title>The Global Catalogue of Microorganisms (GCM) 10K type strain sequencing project: providing services to taxonomists for standard genome sequencing and annotation.</title>
        <authorList>
            <consortium name="The Broad Institute Genomics Platform"/>
            <consortium name="The Broad Institute Genome Sequencing Center for Infectious Disease"/>
            <person name="Wu L."/>
            <person name="Ma J."/>
        </authorList>
    </citation>
    <scope>NUCLEOTIDE SEQUENCE [LARGE SCALE GENOMIC DNA]</scope>
    <source>
        <strain evidence="5">KCTC 62164</strain>
    </source>
</reference>
<keyword evidence="3" id="KW-0812">Transmembrane</keyword>
<feature type="transmembrane region" description="Helical" evidence="3">
    <location>
        <begin position="14"/>
        <end position="34"/>
    </location>
</feature>
<comment type="similarity">
    <text evidence="1">Belongs to the UPF0161 family.</text>
</comment>
<comment type="function">
    <text evidence="1">Could be involved in insertion of integral membrane proteins into the membrane.</text>
</comment>
<dbReference type="Proteomes" id="UP001595444">
    <property type="component" value="Unassembled WGS sequence"/>
</dbReference>
<sequence>MNKPTESSRENPSILAYVFLAFVRFYQLFISPLIGPRCRFQPTCSAYTLEAIRLHGAFKGGWLGLRRIGKCHPWGGFGYDPVPQSGSTNAHGRHTGTCATENLVNNVDHSRHSR</sequence>
<dbReference type="InterPro" id="IPR002696">
    <property type="entry name" value="Membr_insert_effic_factor_YidD"/>
</dbReference>
<keyword evidence="1" id="KW-1003">Cell membrane</keyword>